<evidence type="ECO:0000256" key="1">
    <source>
        <dbReference type="RuleBase" id="RU367090"/>
    </source>
</evidence>
<keyword evidence="1" id="KW-0479">Metal-binding</keyword>
<dbReference type="GO" id="GO:0043023">
    <property type="term" value="F:ribosomal large subunit binding"/>
    <property type="evidence" value="ECO:0007669"/>
    <property type="project" value="TreeGrafter"/>
</dbReference>
<feature type="domain" description="E3 ubiquitin-protein ligase listerin N-terminal" evidence="3">
    <location>
        <begin position="49"/>
        <end position="356"/>
    </location>
</feature>
<keyword evidence="1" id="KW-0862">Zinc</keyword>
<dbReference type="InterPro" id="IPR039795">
    <property type="entry name" value="LTN1/Rkr1"/>
</dbReference>
<dbReference type="UniPathway" id="UPA00143"/>
<dbReference type="GO" id="GO:0072344">
    <property type="term" value="P:rescue of stalled ribosome"/>
    <property type="evidence" value="ECO:0007669"/>
    <property type="project" value="UniProtKB-UniRule"/>
</dbReference>
<feature type="non-terminal residue" evidence="4">
    <location>
        <position position="1106"/>
    </location>
</feature>
<evidence type="ECO:0000313" key="4">
    <source>
        <dbReference type="EMBL" id="NXL88022.1"/>
    </source>
</evidence>
<dbReference type="AlphaFoldDB" id="A0A7L0WCS1"/>
<feature type="non-terminal residue" evidence="4">
    <location>
        <position position="1"/>
    </location>
</feature>
<comment type="catalytic activity">
    <reaction evidence="1">
        <text>S-ubiquitinyl-[E2 ubiquitin-conjugating enzyme]-L-cysteine + [acceptor protein]-L-lysine = [E2 ubiquitin-conjugating enzyme]-L-cysteine + N(6)-ubiquitinyl-[acceptor protein]-L-lysine.</text>
        <dbReference type="EC" id="2.3.2.27"/>
    </reaction>
</comment>
<dbReference type="GO" id="GO:0008270">
    <property type="term" value="F:zinc ion binding"/>
    <property type="evidence" value="ECO:0007669"/>
    <property type="project" value="UniProtKB-KW"/>
</dbReference>
<dbReference type="GO" id="GO:0016874">
    <property type="term" value="F:ligase activity"/>
    <property type="evidence" value="ECO:0007669"/>
    <property type="project" value="UniProtKB-KW"/>
</dbReference>
<comment type="similarity">
    <text evidence="1">Belongs to the LTN1 family.</text>
</comment>
<dbReference type="SUPFAM" id="SSF48371">
    <property type="entry name" value="ARM repeat"/>
    <property type="match status" value="1"/>
</dbReference>
<dbReference type="OrthoDB" id="6108at2759"/>
<dbReference type="FunFam" id="1.25.10.10:FF:001251">
    <property type="entry name" value="Predicted protein"/>
    <property type="match status" value="1"/>
</dbReference>
<name>A0A7L0WCS1_ALELA</name>
<comment type="pathway">
    <text evidence="1">Protein modification; protein ubiquitination.</text>
</comment>
<dbReference type="GO" id="GO:0016567">
    <property type="term" value="P:protein ubiquitination"/>
    <property type="evidence" value="ECO:0007669"/>
    <property type="project" value="UniProtKB-UniPathway"/>
</dbReference>
<proteinExistence type="inferred from homology"/>
<evidence type="ECO:0000256" key="2">
    <source>
        <dbReference type="SAM" id="MobiDB-lite"/>
    </source>
</evidence>
<dbReference type="PANTHER" id="PTHR12389:SF0">
    <property type="entry name" value="E3 UBIQUITIN-PROTEIN LIGASE LISTERIN"/>
    <property type="match status" value="1"/>
</dbReference>
<dbReference type="Gene3D" id="1.25.10.10">
    <property type="entry name" value="Leucine-rich Repeat Variant"/>
    <property type="match status" value="1"/>
</dbReference>
<comment type="caution">
    <text evidence="4">The sequence shown here is derived from an EMBL/GenBank/DDBJ whole genome shotgun (WGS) entry which is preliminary data.</text>
</comment>
<evidence type="ECO:0000259" key="3">
    <source>
        <dbReference type="Pfam" id="PF22958"/>
    </source>
</evidence>
<keyword evidence="1" id="KW-0863">Zinc-finger</keyword>
<dbReference type="EC" id="2.3.2.27" evidence="1"/>
<dbReference type="PANTHER" id="PTHR12389">
    <property type="entry name" value="ZINC FINGER PROTEIN 294"/>
    <property type="match status" value="1"/>
</dbReference>
<feature type="region of interest" description="Disordered" evidence="2">
    <location>
        <begin position="524"/>
        <end position="555"/>
    </location>
</feature>
<dbReference type="GO" id="GO:1990116">
    <property type="term" value="P:ribosome-associated ubiquitin-dependent protein catabolic process"/>
    <property type="evidence" value="ECO:0007669"/>
    <property type="project" value="UniProtKB-UniRule"/>
</dbReference>
<accession>A0A7L0WCS1</accession>
<dbReference type="InterPro" id="IPR016024">
    <property type="entry name" value="ARM-type_fold"/>
</dbReference>
<dbReference type="GO" id="GO:0005829">
    <property type="term" value="C:cytosol"/>
    <property type="evidence" value="ECO:0007669"/>
    <property type="project" value="UniProtKB-UniRule"/>
</dbReference>
<reference evidence="4 5" key="1">
    <citation type="submission" date="2019-09" db="EMBL/GenBank/DDBJ databases">
        <title>Bird 10,000 Genomes (B10K) Project - Family phase.</title>
        <authorList>
            <person name="Zhang G."/>
        </authorList>
    </citation>
    <scope>NUCLEOTIDE SEQUENCE [LARGE SCALE GENOMIC DNA]</scope>
    <source>
        <strain evidence="4">B10K-DU-001-39</strain>
        <tissue evidence="4">Muscle</tissue>
    </source>
</reference>
<gene>
    <name evidence="4" type="primary">Ltn1_0</name>
    <name evidence="4" type="ORF">ALELAT_R08986</name>
</gene>
<keyword evidence="4" id="KW-0436">Ligase</keyword>
<dbReference type="Pfam" id="PF22958">
    <property type="entry name" value="Ltn1_1st"/>
    <property type="match status" value="1"/>
</dbReference>
<comment type="subunit">
    <text evidence="1">Component of the ribosome quality control complex (RQC).</text>
</comment>
<dbReference type="GO" id="GO:0061630">
    <property type="term" value="F:ubiquitin protein ligase activity"/>
    <property type="evidence" value="ECO:0007669"/>
    <property type="project" value="UniProtKB-UniRule"/>
</dbReference>
<keyword evidence="1" id="KW-0833">Ubl conjugation pathway</keyword>
<keyword evidence="1" id="KW-0808">Transferase</keyword>
<sequence length="1106" mass="124187">QPSSSGRAAELLAKERGTVPGFIGFGTSQSDLVYVPAVQGAEEIDSLVDADFRMVLRKLSKRDITTKLKAMQEFGTMCKEREAEIVKGVLPYWPRIYCKISLDHDRRVREATQQSFEQLILKVKKHLAPYLKSIMGYWLIAQCDTYAPAASAAKVAFEKAFPPSKQPEALAFCKDEVLNVLQDHLLKETPDTLSDPQTVPEEEREAKFFRILTCSLLALKKLLSMLPKKEMHSLEEKLMSLLSQNKFWKYGKHSSPQVRSAFFELAAAFCQYLPELVKAEAPRVCPAVLLSIDDSDAAVCPALWEAVLYAIATIEDCWSHVNARKGVLPKLWTVLREGGRGLATVIYPNILPFISKVPPGITEPKLEYFRTFFSSIIQGLSAERALASPAESSAILRTFMECLHFAVLQRADGEDGQRQVHQMLIHDQLIPLTEAVLQEPRLHSGPLFFQIAETLSSWEAKAEGSSDDGTDEVFQQLLSDFWDHLLKMCILHVDKLEADEKSLFAISDMLEVLQNPKTAAKRSNRKSLKIKFTDEDESERNTENGKLTEARSNGDSEIQADLQHSSFLRKEPLENLVCSLSELSIVYVNEQKSEQHLQFLSALLNSFSSNRVFQVLLEKGSNTSCTPAQSQEDIKVHPENPSVQFLYMNLIPWLREDWRKDTHFLVDILYSVLNCCNSNERKGILDNLTKMDLKWIIFLQIIQKACSSTAKLSLVSDWLKGDTLGERLVILADDLCHLGLKQVAASPGSSSSERWTVLSLVLSQHIKNESLIGETYVERIIDKLQAALSKARDLSEAGNTEPSVSFICDVASSFFSSVKGCLLMPSSEDLLLTIFQLCAQRQGATHLTDVLVCKLKHTWMSGVNSLVRQLRSMQKQSTFLYKSALWIKNQIQSSSLDVKSLQVLISAVSDLLTTLLEADRQPGSLVGAYVERVAPSRTEWEKLRESLCAEWIHKPLLEGRLSMNCEHLGSRVKLCGTTKLPGHLCTSALLSKMVLLALENGVIKGNEDAERKKTDNIKLLYSLQWIEELENPPYLLLEYLGMLEDMHITYGKFSALGNTTSLQQTIFNRSEEHGRLWSLTMAKVMRAGSAASCETRQLFKTSEGYL</sequence>
<feature type="compositionally biased region" description="Basic and acidic residues" evidence="2">
    <location>
        <begin position="539"/>
        <end position="554"/>
    </location>
</feature>
<protein>
    <recommendedName>
        <fullName evidence="1">E3 ubiquitin-protein ligase listerin</fullName>
        <ecNumber evidence="1">2.3.2.27</ecNumber>
    </recommendedName>
    <alternativeName>
        <fullName evidence="1">RING-type E3 ubiquitin transferase listerin</fullName>
    </alternativeName>
</protein>
<dbReference type="GO" id="GO:1990112">
    <property type="term" value="C:RQC complex"/>
    <property type="evidence" value="ECO:0007669"/>
    <property type="project" value="UniProtKB-UniRule"/>
</dbReference>
<organism evidence="4 5">
    <name type="scientific">Alectura lathami</name>
    <name type="common">Australian brush turkey</name>
    <dbReference type="NCBI Taxonomy" id="81907"/>
    <lineage>
        <taxon>Eukaryota</taxon>
        <taxon>Metazoa</taxon>
        <taxon>Chordata</taxon>
        <taxon>Craniata</taxon>
        <taxon>Vertebrata</taxon>
        <taxon>Euteleostomi</taxon>
        <taxon>Archelosauria</taxon>
        <taxon>Archosauria</taxon>
        <taxon>Dinosauria</taxon>
        <taxon>Saurischia</taxon>
        <taxon>Theropoda</taxon>
        <taxon>Coelurosauria</taxon>
        <taxon>Aves</taxon>
        <taxon>Neognathae</taxon>
        <taxon>Galloanserae</taxon>
        <taxon>Galliformes</taxon>
        <taxon>Megapodiidae</taxon>
        <taxon>Alectura</taxon>
    </lineage>
</organism>
<evidence type="ECO:0000313" key="5">
    <source>
        <dbReference type="Proteomes" id="UP000562322"/>
    </source>
</evidence>
<comment type="function">
    <text evidence="1">E3 ubiquitin-protein ligase. Component of the ribosome quality control complex (RQC), a ribosome-associated complex that mediates ubiquitination and extraction of incompletely synthesized nascent chains for proteasomal degradation.</text>
</comment>
<keyword evidence="5" id="KW-1185">Reference proteome</keyword>
<dbReference type="EMBL" id="VXAV01004763">
    <property type="protein sequence ID" value="NXL88022.1"/>
    <property type="molecule type" value="Genomic_DNA"/>
</dbReference>
<dbReference type="InterPro" id="IPR011989">
    <property type="entry name" value="ARM-like"/>
</dbReference>
<dbReference type="Proteomes" id="UP000562322">
    <property type="component" value="Unassembled WGS sequence"/>
</dbReference>
<dbReference type="InterPro" id="IPR054476">
    <property type="entry name" value="Ltn1_N"/>
</dbReference>